<sequence>MSPSVISKFPLLFFIAISLWWGFYYQSNSSLNDFGQANFEFLYLLDVFIVLPIICFLAVKNKKEALLKAITLCCLAVWVGSYIIPASSKFIWPYLESGRYVISALILLFELAAIVTVVLAIKTALDDKVDPDLAISQPIERFLGKSVVATVLNFETRMWTFALFAKRVKPDNYQGSKHFSYHQKDGSQSNLLGFVFLIALEMPLMHLLLHFAWSPLAANIVTILSLLSLVFFLAEYRAMAKRPISIDGDDLIIRYGLYQPLKVPLSNIKDIKGNDVFVAREKSIKRYVYSGVPNIKIVLAEPIGEVEKIFIGVDNPHSFIESIKHSL</sequence>
<comment type="caution">
    <text evidence="2">The sequence shown here is derived from an EMBL/GenBank/DDBJ whole genome shotgun (WGS) entry which is preliminary data.</text>
</comment>
<feature type="transmembrane region" description="Helical" evidence="1">
    <location>
        <begin position="216"/>
        <end position="234"/>
    </location>
</feature>
<accession>A0A166YY44</accession>
<proteinExistence type="predicted"/>
<keyword evidence="1" id="KW-1133">Transmembrane helix</keyword>
<reference evidence="2 3" key="1">
    <citation type="submission" date="2013-07" db="EMBL/GenBank/DDBJ databases">
        <title>Comparative Genomic and Metabolomic Analysis of Twelve Strains of Pseudoalteromonas luteoviolacea.</title>
        <authorList>
            <person name="Vynne N.G."/>
            <person name="Mansson M."/>
            <person name="Gram L."/>
        </authorList>
    </citation>
    <scope>NUCLEOTIDE SEQUENCE [LARGE SCALE GENOMIC DNA]</scope>
    <source>
        <strain evidence="2 3">DSM 6061</strain>
    </source>
</reference>
<gene>
    <name evidence="2" type="ORF">N475_08600</name>
</gene>
<evidence type="ECO:0000313" key="3">
    <source>
        <dbReference type="Proteomes" id="UP000076643"/>
    </source>
</evidence>
<dbReference type="AlphaFoldDB" id="A0A166YY44"/>
<feature type="transmembrane region" description="Helical" evidence="1">
    <location>
        <begin position="100"/>
        <end position="121"/>
    </location>
</feature>
<dbReference type="Proteomes" id="UP000076643">
    <property type="component" value="Unassembled WGS sequence"/>
</dbReference>
<dbReference type="EMBL" id="AUYB01000078">
    <property type="protein sequence ID" value="KZN43619.1"/>
    <property type="molecule type" value="Genomic_DNA"/>
</dbReference>
<evidence type="ECO:0008006" key="4">
    <source>
        <dbReference type="Google" id="ProtNLM"/>
    </source>
</evidence>
<feature type="transmembrane region" description="Helical" evidence="1">
    <location>
        <begin position="191"/>
        <end position="210"/>
    </location>
</feature>
<keyword evidence="1" id="KW-0472">Membrane</keyword>
<protein>
    <recommendedName>
        <fullName evidence="4">PH domain-containing protein</fullName>
    </recommendedName>
</protein>
<keyword evidence="1" id="KW-0812">Transmembrane</keyword>
<evidence type="ECO:0000313" key="2">
    <source>
        <dbReference type="EMBL" id="KZN43619.1"/>
    </source>
</evidence>
<feature type="transmembrane region" description="Helical" evidence="1">
    <location>
        <begin position="9"/>
        <end position="26"/>
    </location>
</feature>
<dbReference type="RefSeq" id="WP_063358448.1">
    <property type="nucleotide sequence ID" value="NZ_AQHB01000025.1"/>
</dbReference>
<name>A0A166YY44_9GAMM</name>
<feature type="transmembrane region" description="Helical" evidence="1">
    <location>
        <begin position="66"/>
        <end position="88"/>
    </location>
</feature>
<organism evidence="2 3">
    <name type="scientific">Pseudoalteromonas luteoviolacea DSM 6061</name>
    <dbReference type="NCBI Taxonomy" id="1365250"/>
    <lineage>
        <taxon>Bacteria</taxon>
        <taxon>Pseudomonadati</taxon>
        <taxon>Pseudomonadota</taxon>
        <taxon>Gammaproteobacteria</taxon>
        <taxon>Alteromonadales</taxon>
        <taxon>Pseudoalteromonadaceae</taxon>
        <taxon>Pseudoalteromonas</taxon>
    </lineage>
</organism>
<evidence type="ECO:0000256" key="1">
    <source>
        <dbReference type="SAM" id="Phobius"/>
    </source>
</evidence>
<dbReference type="PATRIC" id="fig|1365250.3.peg.701"/>
<feature type="transmembrane region" description="Helical" evidence="1">
    <location>
        <begin position="41"/>
        <end position="59"/>
    </location>
</feature>
<keyword evidence="3" id="KW-1185">Reference proteome</keyword>